<dbReference type="RefSeq" id="WP_343879081.1">
    <property type="nucleotide sequence ID" value="NZ_BAAAIJ010000032.1"/>
</dbReference>
<evidence type="ECO:0000313" key="2">
    <source>
        <dbReference type="Proteomes" id="UP001597307"/>
    </source>
</evidence>
<gene>
    <name evidence="1" type="ORF">ACFSFX_10625</name>
</gene>
<comment type="caution">
    <text evidence="1">The sequence shown here is derived from an EMBL/GenBank/DDBJ whole genome shotgun (WGS) entry which is preliminary data.</text>
</comment>
<keyword evidence="2" id="KW-1185">Reference proteome</keyword>
<dbReference type="EMBL" id="JBHUGA010000040">
    <property type="protein sequence ID" value="MFD1847049.1"/>
    <property type="molecule type" value="Genomic_DNA"/>
</dbReference>
<organism evidence="1 2">
    <name type="scientific">Arthrobacter flavus</name>
    <dbReference type="NCBI Taxonomy" id="95172"/>
    <lineage>
        <taxon>Bacteria</taxon>
        <taxon>Bacillati</taxon>
        <taxon>Actinomycetota</taxon>
        <taxon>Actinomycetes</taxon>
        <taxon>Micrococcales</taxon>
        <taxon>Micrococcaceae</taxon>
        <taxon>Arthrobacter</taxon>
    </lineage>
</organism>
<evidence type="ECO:0008006" key="3">
    <source>
        <dbReference type="Google" id="ProtNLM"/>
    </source>
</evidence>
<proteinExistence type="predicted"/>
<dbReference type="Proteomes" id="UP001597307">
    <property type="component" value="Unassembled WGS sequence"/>
</dbReference>
<accession>A0ABW4Q8K3</accession>
<reference evidence="2" key="1">
    <citation type="journal article" date="2019" name="Int. J. Syst. Evol. Microbiol.">
        <title>The Global Catalogue of Microorganisms (GCM) 10K type strain sequencing project: providing services to taxonomists for standard genome sequencing and annotation.</title>
        <authorList>
            <consortium name="The Broad Institute Genomics Platform"/>
            <consortium name="The Broad Institute Genome Sequencing Center for Infectious Disease"/>
            <person name="Wu L."/>
            <person name="Ma J."/>
        </authorList>
    </citation>
    <scope>NUCLEOTIDE SEQUENCE [LARGE SCALE GENOMIC DNA]</scope>
    <source>
        <strain evidence="2">JCM 11496</strain>
    </source>
</reference>
<evidence type="ECO:0000313" key="1">
    <source>
        <dbReference type="EMBL" id="MFD1847049.1"/>
    </source>
</evidence>
<sequence length="251" mass="26855">MSTDMPRWTHLSRVQTEGDNHIMEDACGYRGNAAWMIDGATSLLEEIDLPGASNPSWYAQVLNLALAEHAGPADPREVLAAALKTVDALGQRLVGPRSHHFPSAAVSLVTAADDGVQVLSLADCHVVARRYDGSWLHVGVPISEPTGPRIDHLQARRDRNTEHGVWVARREPEAAKRATLATVGKAHTVALASDGAWRAVDLGLVAGPEAFLDAVSTPDGAQELMLTLRITQQEIGEPADDASVMCLALQD</sequence>
<name>A0ABW4Q8K3_9MICC</name>
<protein>
    <recommendedName>
        <fullName evidence="3">Protein phosphatase 2C</fullName>
    </recommendedName>
</protein>